<sequence>EYSLDDGPRQSSNIFEGVSLGEHVIHVWDTEGGVAFSCEELTIDQVMVIDYPRYFTPNGDGIHDAWNIVGLSNFAEQTTIYIFDRYGKLLKQLSASDQSEGWDGTFNGKPLPSTDYWFTVDFPEEGKMKQFKAHFSLKR</sequence>
<reference evidence="1 2" key="1">
    <citation type="submission" date="2020-05" db="EMBL/GenBank/DDBJ databases">
        <title>Draft genome of Flavobacterium sp. IMCC34852.</title>
        <authorList>
            <person name="Song J."/>
            <person name="Cho J.-C."/>
        </authorList>
    </citation>
    <scope>NUCLEOTIDE SEQUENCE [LARGE SCALE GENOMIC DNA]</scope>
    <source>
        <strain evidence="1 2">IMCC34852</strain>
    </source>
</reference>
<gene>
    <name evidence="1" type="ORF">HKT18_11410</name>
</gene>
<evidence type="ECO:0000313" key="2">
    <source>
        <dbReference type="Proteomes" id="UP000536509"/>
    </source>
</evidence>
<organism evidence="1 2">
    <name type="scientific">Flavobacterium rivulicola</name>
    <dbReference type="NCBI Taxonomy" id="2732161"/>
    <lineage>
        <taxon>Bacteria</taxon>
        <taxon>Pseudomonadati</taxon>
        <taxon>Bacteroidota</taxon>
        <taxon>Flavobacteriia</taxon>
        <taxon>Flavobacteriales</taxon>
        <taxon>Flavobacteriaceae</taxon>
        <taxon>Flavobacterium</taxon>
    </lineage>
</organism>
<comment type="caution">
    <text evidence="1">The sequence shown here is derived from an EMBL/GenBank/DDBJ whole genome shotgun (WGS) entry which is preliminary data.</text>
</comment>
<evidence type="ECO:0000313" key="1">
    <source>
        <dbReference type="EMBL" id="NNT72825.1"/>
    </source>
</evidence>
<dbReference type="Proteomes" id="UP000536509">
    <property type="component" value="Unassembled WGS sequence"/>
</dbReference>
<accession>A0A7Y3VZJ4</accession>
<dbReference type="InterPro" id="IPR026341">
    <property type="entry name" value="T9SS_type_B"/>
</dbReference>
<protein>
    <submittedName>
        <fullName evidence="1">T9SS type B sorting domain-containing protein</fullName>
    </submittedName>
</protein>
<proteinExistence type="predicted"/>
<dbReference type="AlphaFoldDB" id="A0A7Y3VZJ4"/>
<dbReference type="NCBIfam" id="TIGR04131">
    <property type="entry name" value="Bac_Flav_CTERM"/>
    <property type="match status" value="1"/>
</dbReference>
<keyword evidence="2" id="KW-1185">Reference proteome</keyword>
<feature type="non-terminal residue" evidence="1">
    <location>
        <position position="1"/>
    </location>
</feature>
<dbReference type="RefSeq" id="WP_171222992.1">
    <property type="nucleotide sequence ID" value="NZ_JABEVX010000008.1"/>
</dbReference>
<dbReference type="EMBL" id="JABEVX010000008">
    <property type="protein sequence ID" value="NNT72825.1"/>
    <property type="molecule type" value="Genomic_DNA"/>
</dbReference>
<name>A0A7Y3VZJ4_9FLAO</name>
<dbReference type="Pfam" id="PF13585">
    <property type="entry name" value="CHU_C"/>
    <property type="match status" value="1"/>
</dbReference>